<organism evidence="3 4">
    <name type="scientific">Prototheca wickerhamii</name>
    <dbReference type="NCBI Taxonomy" id="3111"/>
    <lineage>
        <taxon>Eukaryota</taxon>
        <taxon>Viridiplantae</taxon>
        <taxon>Chlorophyta</taxon>
        <taxon>core chlorophytes</taxon>
        <taxon>Trebouxiophyceae</taxon>
        <taxon>Chlorellales</taxon>
        <taxon>Chlorellaceae</taxon>
        <taxon>Prototheca</taxon>
    </lineage>
</organism>
<accession>A0AAD9MHI7</accession>
<keyword evidence="4" id="KW-1185">Reference proteome</keyword>
<comment type="caution">
    <text evidence="3">The sequence shown here is derived from an EMBL/GenBank/DDBJ whole genome shotgun (WGS) entry which is preliminary data.</text>
</comment>
<feature type="transmembrane region" description="Helical" evidence="2">
    <location>
        <begin position="76"/>
        <end position="93"/>
    </location>
</feature>
<feature type="transmembrane region" description="Helical" evidence="2">
    <location>
        <begin position="105"/>
        <end position="131"/>
    </location>
</feature>
<dbReference type="EMBL" id="JASFZW010000004">
    <property type="protein sequence ID" value="KAK2078629.1"/>
    <property type="molecule type" value="Genomic_DNA"/>
</dbReference>
<reference evidence="3" key="1">
    <citation type="submission" date="2021-01" db="EMBL/GenBank/DDBJ databases">
        <authorList>
            <person name="Eckstrom K.M.E."/>
        </authorList>
    </citation>
    <scope>NUCLEOTIDE SEQUENCE</scope>
    <source>
        <strain evidence="3">UVCC 0001</strain>
    </source>
</reference>
<proteinExistence type="predicted"/>
<keyword evidence="2" id="KW-1133">Transmembrane helix</keyword>
<keyword evidence="2" id="KW-0812">Transmembrane</keyword>
<name>A0AAD9MHI7_PROWI</name>
<dbReference type="Proteomes" id="UP001255856">
    <property type="component" value="Unassembled WGS sequence"/>
</dbReference>
<evidence type="ECO:0000256" key="1">
    <source>
        <dbReference type="SAM" id="MobiDB-lite"/>
    </source>
</evidence>
<feature type="region of interest" description="Disordered" evidence="1">
    <location>
        <begin position="1"/>
        <end position="26"/>
    </location>
</feature>
<evidence type="ECO:0008006" key="5">
    <source>
        <dbReference type="Google" id="ProtNLM"/>
    </source>
</evidence>
<feature type="transmembrane region" description="Helical" evidence="2">
    <location>
        <begin position="151"/>
        <end position="169"/>
    </location>
</feature>
<evidence type="ECO:0000313" key="3">
    <source>
        <dbReference type="EMBL" id="KAK2078629.1"/>
    </source>
</evidence>
<gene>
    <name evidence="3" type="ORF">QBZ16_003469</name>
</gene>
<sequence>MLVVEAREAGYESLQKPPPEADEDSMDTPDVILHPVGDIVCFSEEFEESWEDAQCLATVWLGVSIGSLLLSVHGPFLGTVSGFTGILGFSAFLTPRPTSRLSKPLWPCLLMAAATAFLSSIIAGYCLGYLILLHRGCSQEPAECQVHFEVFLFNFCWYAFAAAISVAFMRELSQLRETLASAREAIGAARRSLAKSASV</sequence>
<protein>
    <recommendedName>
        <fullName evidence="5">Transmembrane protein</fullName>
    </recommendedName>
</protein>
<feature type="compositionally biased region" description="Basic and acidic residues" evidence="1">
    <location>
        <begin position="1"/>
        <end position="10"/>
    </location>
</feature>
<keyword evidence="2" id="KW-0472">Membrane</keyword>
<evidence type="ECO:0000313" key="4">
    <source>
        <dbReference type="Proteomes" id="UP001255856"/>
    </source>
</evidence>
<evidence type="ECO:0000256" key="2">
    <source>
        <dbReference type="SAM" id="Phobius"/>
    </source>
</evidence>
<dbReference type="AlphaFoldDB" id="A0AAD9MHI7"/>